<evidence type="ECO:0000259" key="2">
    <source>
        <dbReference type="Pfam" id="PF07593"/>
    </source>
</evidence>
<dbReference type="EMBL" id="JADWYR010000001">
    <property type="protein sequence ID" value="MBG9376296.1"/>
    <property type="molecule type" value="Genomic_DNA"/>
</dbReference>
<proteinExistence type="predicted"/>
<feature type="domain" description="ASPIC/UnbV" evidence="2">
    <location>
        <begin position="546"/>
        <end position="610"/>
    </location>
</feature>
<dbReference type="InterPro" id="IPR028994">
    <property type="entry name" value="Integrin_alpha_N"/>
</dbReference>
<dbReference type="Pfam" id="PF13517">
    <property type="entry name" value="FG-GAP_3"/>
    <property type="match status" value="4"/>
</dbReference>
<dbReference type="InterPro" id="IPR011519">
    <property type="entry name" value="UnbV_ASPIC"/>
</dbReference>
<dbReference type="PANTHER" id="PTHR16026">
    <property type="entry name" value="CARTILAGE ACIDIC PROTEIN 1"/>
    <property type="match status" value="1"/>
</dbReference>
<protein>
    <submittedName>
        <fullName evidence="3">VCBS repeat-containing protein</fullName>
    </submittedName>
</protein>
<dbReference type="PROSITE" id="PS51257">
    <property type="entry name" value="PROKAR_LIPOPROTEIN"/>
    <property type="match status" value="1"/>
</dbReference>
<name>A0A931E6C8_9BACT</name>
<evidence type="ECO:0000313" key="4">
    <source>
        <dbReference type="Proteomes" id="UP000628448"/>
    </source>
</evidence>
<gene>
    <name evidence="3" type="ORF">I5907_08615</name>
</gene>
<sequence>MIIQFNKSNVGLKASTAILIVASILLAVLQACRGSVQIKKDAALFSLVDSSGITFSNNIGNTKDFNIFSYRNFYNGGGAAVGDVNNDGLADVFFTANMGSNKLYLNKGNWKFDDISERAGIAEEEEWSTGVVMVDINHDDWLDIFVCNAGYINGRAPECKLFINNHDLTFTDSAAAYGLTNKGGYTTHAAFFDYDADGDLDCFIINNSFIPVNTLNYANKRDLRAPEWPVADFLKGGGDHFYRNDNGKFIDISKEAGIYGSLISFGLGVTVGDVNGDYYPDVYVSNDFFERDYLYINQRDGTFKDELEKWVQHSSLSSMGADMADINNDGYPDIFTTDMLPGDEYRLKTTTSFENYDVYHLKETSGFYHQFTKNTLQLNNGNGKFQEIANYSGVAATDWSWGGLIFDADNDGLSDLYVCNGINHDVTNQDFIDFFADEVIQKMVLTGKKEQIEDVISKMPSQPIPNNAFKNEGNLRFADANKAWGFQQPSFSNGAAYGDLDNDGDLDLVVNNVNEPAFVYRNNARELTGNHYVSIVLREESFNTHAVGSLIKMYAGKNLYTREVIPSRGFQSSVDYKNVFGLGANRTIDSVVIMWPNHTFSSYYNLGTDTLHMITYPANAQKIISAKNKPASPFLSAVTASFQKHTEDDYVDFYNERNVPVLLSREGPRAATGDVNGDGLADIFIGGASGEAGVLYMQSSKGSFEIKKQPSFERFANFEDVAALFFDADKDGDLDLYVGAGGNNRSPGRQELQHRLFKNDGKGNFDIDTKAFPPNDMNIAVAVADDFDGDGDNDLFVGSRNVTLDYGVTPRSYLFVNDGNGHFTDIAKTGNPEIASAGMVTSASFADINGDNRKELIIVGEWMQPRIFSFNGKKFIELRTNLKNFSGMWQSVSVTDLDGDGDNDMVLGNYGENFYLHPDTANPVKIFINDFDKNNVPEKIITRSISGKDMPVFMKRDLQDAIPAIKKQNLKHEDYAKKSITDLFAQDFIKTSTVKQWNYSASCIALNDGKGNFTLVKLPPSVQFSSVNAILCKDINKDGKKDILLGGNMLHFLPQFGRLDASFGQLLLNSGNGNFVVASVKESGIELDGEVRDIADIPGQRKDKIIFLRNNDLPVVFELVK</sequence>
<organism evidence="3 4">
    <name type="scientific">Panacibacter microcysteis</name>
    <dbReference type="NCBI Taxonomy" id="2793269"/>
    <lineage>
        <taxon>Bacteria</taxon>
        <taxon>Pseudomonadati</taxon>
        <taxon>Bacteroidota</taxon>
        <taxon>Chitinophagia</taxon>
        <taxon>Chitinophagales</taxon>
        <taxon>Chitinophagaceae</taxon>
        <taxon>Panacibacter</taxon>
    </lineage>
</organism>
<evidence type="ECO:0000313" key="3">
    <source>
        <dbReference type="EMBL" id="MBG9376296.1"/>
    </source>
</evidence>
<reference evidence="3" key="1">
    <citation type="submission" date="2020-11" db="EMBL/GenBank/DDBJ databases">
        <title>Bacterial whole genome sequence for Panacibacter sp. DH6.</title>
        <authorList>
            <person name="Le V."/>
            <person name="Ko S."/>
            <person name="Ahn C.-Y."/>
            <person name="Oh H.-M."/>
        </authorList>
    </citation>
    <scope>NUCLEOTIDE SEQUENCE</scope>
    <source>
        <strain evidence="3">DH6</strain>
    </source>
</reference>
<comment type="caution">
    <text evidence="3">The sequence shown here is derived from an EMBL/GenBank/DDBJ whole genome shotgun (WGS) entry which is preliminary data.</text>
</comment>
<keyword evidence="1" id="KW-0732">Signal</keyword>
<dbReference type="InterPro" id="IPR027039">
    <property type="entry name" value="Crtac1"/>
</dbReference>
<dbReference type="InterPro" id="IPR013517">
    <property type="entry name" value="FG-GAP"/>
</dbReference>
<dbReference type="Pfam" id="PF07593">
    <property type="entry name" value="UnbV_ASPIC"/>
    <property type="match status" value="1"/>
</dbReference>
<dbReference type="Gene3D" id="2.130.10.130">
    <property type="entry name" value="Integrin alpha, N-terminal"/>
    <property type="match status" value="4"/>
</dbReference>
<dbReference type="AlphaFoldDB" id="A0A931E6C8"/>
<dbReference type="PANTHER" id="PTHR16026:SF0">
    <property type="entry name" value="CARTILAGE ACIDIC PROTEIN 1"/>
    <property type="match status" value="1"/>
</dbReference>
<keyword evidence="4" id="KW-1185">Reference proteome</keyword>
<dbReference type="RefSeq" id="WP_196990308.1">
    <property type="nucleotide sequence ID" value="NZ_JADWYR010000001.1"/>
</dbReference>
<accession>A0A931E6C8</accession>
<dbReference type="SUPFAM" id="SSF69318">
    <property type="entry name" value="Integrin alpha N-terminal domain"/>
    <property type="match status" value="3"/>
</dbReference>
<dbReference type="Pfam" id="PF01839">
    <property type="entry name" value="FG-GAP"/>
    <property type="match status" value="1"/>
</dbReference>
<evidence type="ECO:0000256" key="1">
    <source>
        <dbReference type="ARBA" id="ARBA00022729"/>
    </source>
</evidence>
<dbReference type="Proteomes" id="UP000628448">
    <property type="component" value="Unassembled WGS sequence"/>
</dbReference>